<dbReference type="EMBL" id="CP016181">
    <property type="protein sequence ID" value="AWY00363.1"/>
    <property type="molecule type" value="Genomic_DNA"/>
</dbReference>
<sequence length="331" mass="38796">MTYDRPWKSFNEQLALLKMRGMSVTDEEAAINYLERVGYYRLSGYWYPFRQFSIHQDPKTKALQTNVSDQFHLNTHFSDAVELYLFDKKLRLLVLDALERVEVAIRVDIAYLLGKRNTFAYLDQSQFHPGFSNKKFYGVPAFLAWQQKYLGLVNRSKKKEDFVKHYLSTHGENLPIWVAVEVWDFGALSQLFAMMKVPDQEKIAAKYGVNDFKVFASWLRSLNHLRNIAAHHSRLWNRNIVDQPKLPELGEIRWCDGFIGKSDLIAKPFLLFAILRHIVREICPNTQWHHRLALLLDDFPIIQSDNKRTIADIGVVEGWSAWWSDVEESKQ</sequence>
<dbReference type="InterPro" id="IPR011664">
    <property type="entry name" value="Abi_system_AbiD/AbiF-like"/>
</dbReference>
<organism evidence="1 2">
    <name type="scientific">Marinomonas primoryensis</name>
    <dbReference type="NCBI Taxonomy" id="178399"/>
    <lineage>
        <taxon>Bacteria</taxon>
        <taxon>Pseudomonadati</taxon>
        <taxon>Pseudomonadota</taxon>
        <taxon>Gammaproteobacteria</taxon>
        <taxon>Oceanospirillales</taxon>
        <taxon>Oceanospirillaceae</taxon>
        <taxon>Marinomonas</taxon>
    </lineage>
</organism>
<gene>
    <name evidence="1" type="ORF">A8139_10385</name>
</gene>
<accession>A0A2Z4PSA7</accession>
<reference evidence="1 2" key="1">
    <citation type="submission" date="2016-06" db="EMBL/GenBank/DDBJ databases">
        <title>The sequenced genome of the ice-adhering bacterium Marinomonas primoryensis, from Antarctica.</title>
        <authorList>
            <person name="Graham L."/>
            <person name="Vance T.D.R."/>
            <person name="Davies P.L."/>
        </authorList>
    </citation>
    <scope>NUCLEOTIDE SEQUENCE [LARGE SCALE GENOMIC DNA]</scope>
    <source>
        <strain evidence="1 2">AceL</strain>
    </source>
</reference>
<dbReference type="Pfam" id="PF07751">
    <property type="entry name" value="Abi_2"/>
    <property type="match status" value="1"/>
</dbReference>
<dbReference type="PIRSF" id="PIRSF034934">
    <property type="entry name" value="AbiF_AbiD"/>
    <property type="match status" value="1"/>
</dbReference>
<dbReference type="Proteomes" id="UP000249898">
    <property type="component" value="Chromosome"/>
</dbReference>
<dbReference type="InterPro" id="IPR017034">
    <property type="entry name" value="Abi_system_AbiD/AbiF"/>
</dbReference>
<dbReference type="OrthoDB" id="5363652at2"/>
<proteinExistence type="predicted"/>
<protein>
    <submittedName>
        <fullName evidence="1">Abortive phage resistance protein</fullName>
    </submittedName>
</protein>
<name>A0A2Z4PSA7_9GAMM</name>
<evidence type="ECO:0000313" key="2">
    <source>
        <dbReference type="Proteomes" id="UP000249898"/>
    </source>
</evidence>
<dbReference type="AlphaFoldDB" id="A0A2Z4PSA7"/>
<dbReference type="RefSeq" id="WP_112137932.1">
    <property type="nucleotide sequence ID" value="NZ_CP016181.1"/>
</dbReference>
<evidence type="ECO:0000313" key="1">
    <source>
        <dbReference type="EMBL" id="AWY00363.1"/>
    </source>
</evidence>